<evidence type="ECO:0000313" key="4">
    <source>
        <dbReference type="EMBL" id="ESZ99452.1"/>
    </source>
</evidence>
<dbReference type="EMBL" id="AYSA01000006">
    <property type="protein sequence ID" value="ESZ99452.1"/>
    <property type="molecule type" value="Genomic_DNA"/>
</dbReference>
<comment type="caution">
    <text evidence="4">The sequence shown here is derived from an EMBL/GenBank/DDBJ whole genome shotgun (WGS) entry which is preliminary data.</text>
</comment>
<dbReference type="HOGENOM" id="CLU_011973_0_0_1"/>
<evidence type="ECO:0000256" key="1">
    <source>
        <dbReference type="ARBA" id="ARBA00006854"/>
    </source>
</evidence>
<dbReference type="Pfam" id="PF07814">
    <property type="entry name" value="WAPL"/>
    <property type="match status" value="1"/>
</dbReference>
<dbReference type="PANTHER" id="PTHR22100:SF13">
    <property type="entry name" value="WINGS APART-LIKE PROTEIN HOMOLOG"/>
    <property type="match status" value="1"/>
</dbReference>
<feature type="region of interest" description="Disordered" evidence="2">
    <location>
        <begin position="465"/>
        <end position="486"/>
    </location>
</feature>
<feature type="region of interest" description="Disordered" evidence="2">
    <location>
        <begin position="1"/>
        <end position="78"/>
    </location>
</feature>
<gene>
    <name evidence="4" type="ORF">SBOR_0214</name>
</gene>
<dbReference type="InterPro" id="IPR022771">
    <property type="entry name" value="WAPL_C"/>
</dbReference>
<feature type="region of interest" description="Disordered" evidence="2">
    <location>
        <begin position="217"/>
        <end position="285"/>
    </location>
</feature>
<dbReference type="PANTHER" id="PTHR22100">
    <property type="entry name" value="WINGS APART-LIKE PROTEIN HOMOLOG"/>
    <property type="match status" value="1"/>
</dbReference>
<comment type="similarity">
    <text evidence="1">Belongs to the WAPL family.</text>
</comment>
<protein>
    <recommendedName>
        <fullName evidence="3">Wings apart-like protein C-terminal domain-containing protein</fullName>
    </recommendedName>
</protein>
<accession>W9CRN9</accession>
<keyword evidence="5" id="KW-1185">Reference proteome</keyword>
<feature type="compositionally biased region" description="Basic and acidic residues" evidence="2">
    <location>
        <begin position="391"/>
        <end position="402"/>
    </location>
</feature>
<evidence type="ECO:0000313" key="5">
    <source>
        <dbReference type="Proteomes" id="UP000019487"/>
    </source>
</evidence>
<feature type="compositionally biased region" description="Low complexity" evidence="2">
    <location>
        <begin position="66"/>
        <end position="75"/>
    </location>
</feature>
<evidence type="ECO:0000259" key="3">
    <source>
        <dbReference type="Pfam" id="PF07814"/>
    </source>
</evidence>
<evidence type="ECO:0000256" key="2">
    <source>
        <dbReference type="SAM" id="MobiDB-lite"/>
    </source>
</evidence>
<feature type="compositionally biased region" description="Polar residues" evidence="2">
    <location>
        <begin position="46"/>
        <end position="58"/>
    </location>
</feature>
<reference evidence="4 5" key="1">
    <citation type="journal article" date="2014" name="Genome Announc.">
        <title>Draft genome sequence of Sclerotinia borealis, a psychrophilic plant pathogenic fungus.</title>
        <authorList>
            <person name="Mardanov A.V."/>
            <person name="Beletsky A.V."/>
            <person name="Kadnikov V.V."/>
            <person name="Ignatov A.N."/>
            <person name="Ravin N.V."/>
        </authorList>
    </citation>
    <scope>NUCLEOTIDE SEQUENCE [LARGE SCALE GENOMIC DNA]</scope>
    <source>
        <strain evidence="5">F-4157</strain>
    </source>
</reference>
<feature type="compositionally biased region" description="Polar residues" evidence="2">
    <location>
        <begin position="403"/>
        <end position="434"/>
    </location>
</feature>
<dbReference type="Proteomes" id="UP000019487">
    <property type="component" value="Unassembled WGS sequence"/>
</dbReference>
<dbReference type="InterPro" id="IPR011989">
    <property type="entry name" value="ARM-like"/>
</dbReference>
<dbReference type="OrthoDB" id="78088at2759"/>
<dbReference type="AlphaFoldDB" id="W9CRN9"/>
<dbReference type="InterPro" id="IPR039874">
    <property type="entry name" value="WAPL"/>
</dbReference>
<name>W9CRN9_SCLBF</name>
<feature type="domain" description="Wings apart-like protein C-terminal" evidence="3">
    <location>
        <begin position="497"/>
        <end position="840"/>
    </location>
</feature>
<dbReference type="STRING" id="1432307.W9CRN9"/>
<feature type="compositionally biased region" description="Acidic residues" evidence="2">
    <location>
        <begin position="378"/>
        <end position="390"/>
    </location>
</feature>
<dbReference type="Gene3D" id="1.25.10.10">
    <property type="entry name" value="Leucine-rich Repeat Variant"/>
    <property type="match status" value="2"/>
</dbReference>
<feature type="region of interest" description="Disordered" evidence="2">
    <location>
        <begin position="364"/>
        <end position="434"/>
    </location>
</feature>
<sequence>MAAYENTARPRKTITTYGKPSRKHLAGHTYAKLVHRATPSDLTKAGLTTNNEPTLSNPERSRSIHKSSSSKSSVSNIQPAVDLYDVPLSDEEDPPLMRTNVTKSTQKVKLKSTLYDVPPIDNDDKPIMRKNVSKLLQKSQQDPTIYDLPLSEDEEPLSVRKNLSKLPPKATQKPVVVRKAKDLGITGAVSNKQVEMPERKKRKLLPVERPPLELANFPAAPLKAPPNPKIRKAQPAPNSLPKRQVVYAKPISESIPKKATLPRGIQKQRNRTPESQLLESPASAGSVVSLKSSTHSARLFSPKAAKQLDALLDNNLETEGTATTSGDELSLVVVGKPKKVYPMARKLSKTAGFAKPTSITPRKRLIDSLVEQTPRQDLDDEEDDDDDSGDEHDNSQVEDHFQHLNNSRAQSPTPEVPTFTASAPASQGSQITGPKFTYSRQRSMLVEEDMMEQLAFDMPLETPQISHRRRGSIPSLKPLSSFREKEKEEDEAANTAIRTIHELRQAGANSRFADEVEDLLDRIGKPVAKPTSMRRSGLLDLGIKMKDKVFVRQFRAHGAEQRLFVDIGQEIDIVSGFLMTSLVIPILAEGSVPLVVSQLQRQGIAKLLGRLIFVEKSIVSVTKDRKTNMSKVAQNSISAYHDSLLEISAWKELSPRKLSPRTLALKCLELMVRQTREAGDASDIISEELNTSLFEILKLTHGDALWDLPHGTEAIDFYLTLSTLESHSLVARTAQDETMWIRQFLPVIGNTLDTALNRPLESFGEQQILALKLTVNVTNHNPKACDAIANSDLMFTILRVIVAKFQSMSNLWAEEEIIVVVDNLILLIGAMINFALWSTKALKNIDNFTGTSKDPLDELIRLFVDNREKTFEADSQHESHKNVPFGYLSVLLGHFCLFPAIEKRIRMRQTTKTLRPLITSVNEFIVYHKAADDEIAPNEDGHSPHVTVTKQLEDLVKKLLAIKGTNV</sequence>
<organism evidence="4 5">
    <name type="scientific">Sclerotinia borealis (strain F-4128)</name>
    <dbReference type="NCBI Taxonomy" id="1432307"/>
    <lineage>
        <taxon>Eukaryota</taxon>
        <taxon>Fungi</taxon>
        <taxon>Dikarya</taxon>
        <taxon>Ascomycota</taxon>
        <taxon>Pezizomycotina</taxon>
        <taxon>Leotiomycetes</taxon>
        <taxon>Helotiales</taxon>
        <taxon>Sclerotiniaceae</taxon>
        <taxon>Sclerotinia</taxon>
    </lineage>
</organism>
<proteinExistence type="inferred from homology"/>